<dbReference type="Pfam" id="PF04043">
    <property type="entry name" value="PMEI"/>
    <property type="match status" value="1"/>
</dbReference>
<dbReference type="PANTHER" id="PTHR35357:SF23">
    <property type="entry name" value="PECTINESTERASE INHIBITOR DOMAIN-CONTAINING PROTEIN"/>
    <property type="match status" value="1"/>
</dbReference>
<dbReference type="PANTHER" id="PTHR35357">
    <property type="entry name" value="OS02G0537100 PROTEIN"/>
    <property type="match status" value="1"/>
</dbReference>
<keyword evidence="7" id="KW-1185">Reference proteome</keyword>
<gene>
    <name evidence="6" type="ORF">EJB05_54694</name>
</gene>
<reference evidence="6 7" key="1">
    <citation type="journal article" date="2019" name="Sci. Rep.">
        <title>A high-quality genome of Eragrostis curvula grass provides insights into Poaceae evolution and supports new strategies to enhance forage quality.</title>
        <authorList>
            <person name="Carballo J."/>
            <person name="Santos B.A.C.M."/>
            <person name="Zappacosta D."/>
            <person name="Garbus I."/>
            <person name="Selva J.P."/>
            <person name="Gallo C.A."/>
            <person name="Diaz A."/>
            <person name="Albertini E."/>
            <person name="Caccamo M."/>
            <person name="Echenique V."/>
        </authorList>
    </citation>
    <scope>NUCLEOTIDE SEQUENCE [LARGE SCALE GENOMIC DNA]</scope>
    <source>
        <strain evidence="7">cv. Victoria</strain>
        <tissue evidence="6">Leaf</tissue>
    </source>
</reference>
<evidence type="ECO:0000256" key="4">
    <source>
        <dbReference type="SAM" id="SignalP"/>
    </source>
</evidence>
<dbReference type="NCBIfam" id="TIGR01614">
    <property type="entry name" value="PME_inhib"/>
    <property type="match status" value="1"/>
</dbReference>
<dbReference type="InterPro" id="IPR006501">
    <property type="entry name" value="Pectinesterase_inhib_dom"/>
</dbReference>
<proteinExistence type="inferred from homology"/>
<evidence type="ECO:0000313" key="6">
    <source>
        <dbReference type="EMBL" id="TVT99903.1"/>
    </source>
</evidence>
<dbReference type="Proteomes" id="UP000324897">
    <property type="component" value="Unassembled WGS sequence"/>
</dbReference>
<sequence>MAAPSSIISVGGVLLLFVILSVATGTEAAVSGGGDNVVPVCKTVGGGSTFFDVEFCISTLRTDAASPIAKTYRDFATIAVRLLTNNAVSTAARINGLNRAGGGRDKARTRCLESCQALYEGILDRNRVCADAIKGGKFGEAAAGLEKSAADVKACEGGFAKSGVASPVTAEDDNAFKIAKLAVALLRFAL</sequence>
<dbReference type="EMBL" id="RWGY01000660">
    <property type="protein sequence ID" value="TVT99903.1"/>
    <property type="molecule type" value="Genomic_DNA"/>
</dbReference>
<keyword evidence="1 4" id="KW-0732">Signal</keyword>
<dbReference type="Gramene" id="TVT99903">
    <property type="protein sequence ID" value="TVT99903"/>
    <property type="gene ID" value="EJB05_54694"/>
</dbReference>
<dbReference type="InterPro" id="IPR034088">
    <property type="entry name" value="Pla_a_1-like"/>
</dbReference>
<evidence type="ECO:0000256" key="2">
    <source>
        <dbReference type="ARBA" id="ARBA00023157"/>
    </source>
</evidence>
<keyword evidence="2" id="KW-1015">Disulfide bond</keyword>
<organism evidence="6 7">
    <name type="scientific">Eragrostis curvula</name>
    <name type="common">weeping love grass</name>
    <dbReference type="NCBI Taxonomy" id="38414"/>
    <lineage>
        <taxon>Eukaryota</taxon>
        <taxon>Viridiplantae</taxon>
        <taxon>Streptophyta</taxon>
        <taxon>Embryophyta</taxon>
        <taxon>Tracheophyta</taxon>
        <taxon>Spermatophyta</taxon>
        <taxon>Magnoliopsida</taxon>
        <taxon>Liliopsida</taxon>
        <taxon>Poales</taxon>
        <taxon>Poaceae</taxon>
        <taxon>PACMAD clade</taxon>
        <taxon>Chloridoideae</taxon>
        <taxon>Eragrostideae</taxon>
        <taxon>Eragrostidinae</taxon>
        <taxon>Eragrostis</taxon>
    </lineage>
</organism>
<name>A0A5J9SLS6_9POAL</name>
<evidence type="ECO:0000259" key="5">
    <source>
        <dbReference type="SMART" id="SM00856"/>
    </source>
</evidence>
<accession>A0A5J9SLS6</accession>
<dbReference type="GO" id="GO:0004857">
    <property type="term" value="F:enzyme inhibitor activity"/>
    <property type="evidence" value="ECO:0007669"/>
    <property type="project" value="InterPro"/>
</dbReference>
<dbReference type="InterPro" id="IPR035513">
    <property type="entry name" value="Invertase/methylesterase_inhib"/>
</dbReference>
<feature type="domain" description="Pectinesterase inhibitor" evidence="5">
    <location>
        <begin position="32"/>
        <end position="185"/>
    </location>
</feature>
<evidence type="ECO:0000313" key="7">
    <source>
        <dbReference type="Proteomes" id="UP000324897"/>
    </source>
</evidence>
<dbReference type="Gene3D" id="1.20.140.40">
    <property type="entry name" value="Invertase/pectin methylesterase inhibitor family protein"/>
    <property type="match status" value="1"/>
</dbReference>
<dbReference type="FunFam" id="1.20.140.40:FF:000002">
    <property type="entry name" value="Putative invertase inhibitor"/>
    <property type="match status" value="1"/>
</dbReference>
<dbReference type="SMART" id="SM00856">
    <property type="entry name" value="PMEI"/>
    <property type="match status" value="1"/>
</dbReference>
<dbReference type="OrthoDB" id="689831at2759"/>
<protein>
    <recommendedName>
        <fullName evidence="5">Pectinesterase inhibitor domain-containing protein</fullName>
    </recommendedName>
</protein>
<feature type="non-terminal residue" evidence="6">
    <location>
        <position position="1"/>
    </location>
</feature>
<dbReference type="SUPFAM" id="SSF101148">
    <property type="entry name" value="Plant invertase/pectin methylesterase inhibitor"/>
    <property type="match status" value="1"/>
</dbReference>
<dbReference type="CDD" id="cd15795">
    <property type="entry name" value="PMEI-Pla_a_1_like"/>
    <property type="match status" value="1"/>
</dbReference>
<dbReference type="GO" id="GO:0005576">
    <property type="term" value="C:extracellular region"/>
    <property type="evidence" value="ECO:0007669"/>
    <property type="project" value="UniProtKB-ARBA"/>
</dbReference>
<comment type="similarity">
    <text evidence="3">Belongs to the PMEI family.</text>
</comment>
<evidence type="ECO:0000256" key="1">
    <source>
        <dbReference type="ARBA" id="ARBA00022729"/>
    </source>
</evidence>
<feature type="chain" id="PRO_5023817049" description="Pectinesterase inhibitor domain-containing protein" evidence="4">
    <location>
        <begin position="29"/>
        <end position="190"/>
    </location>
</feature>
<comment type="caution">
    <text evidence="6">The sequence shown here is derived from an EMBL/GenBank/DDBJ whole genome shotgun (WGS) entry which is preliminary data.</text>
</comment>
<feature type="signal peptide" evidence="4">
    <location>
        <begin position="1"/>
        <end position="28"/>
    </location>
</feature>
<dbReference type="AlphaFoldDB" id="A0A5J9SLS6"/>
<evidence type="ECO:0000256" key="3">
    <source>
        <dbReference type="ARBA" id="ARBA00038471"/>
    </source>
</evidence>